<proteinExistence type="predicted"/>
<dbReference type="EMBL" id="JBBUTG010000011">
    <property type="protein sequence ID" value="MEK8032557.1"/>
    <property type="molecule type" value="Genomic_DNA"/>
</dbReference>
<dbReference type="RefSeq" id="WP_341426980.1">
    <property type="nucleotide sequence ID" value="NZ_JBBUTG010000011.1"/>
</dbReference>
<sequence length="408" mass="42769">MPVDGAGRASGSLSARMRWILVVATVTALLLAGLAAHDWWTQTDDAPVVQALSSVADPGRHTAPAAAPEQVLASASMPSSAASRAAVPDPSCPAPWRALAGQPADAIDKVFRRLRPAALAHAGQLLSTSSEAFERIAGRLLLARSRDVDSPPDAETYLALVSEALSSNDPRLAALATQLCDTAPPEHAAACSSMSASRWAAVDPDNVQAWLAVAAEALERTDPRTAREALARAAQARTSRLIWSDLMPLSNSPALQALSPVDRQVLAADLVGVGSMLGNNGLLAISRLCSVDALHAAQRRQECSAIAGLMIDHGDTLIEHGIGIGLARRAGWPSEQIDPLAEEQRALSEALGEETNFALEQAGPMTEAQACETYRRVEAAFALVSSGNELQVARRALQRRQATAAAPP</sequence>
<comment type="caution">
    <text evidence="1">The sequence shown here is derived from an EMBL/GenBank/DDBJ whole genome shotgun (WGS) entry which is preliminary data.</text>
</comment>
<organism evidence="1 2">
    <name type="scientific">Ideonella lacteola</name>
    <dbReference type="NCBI Taxonomy" id="2984193"/>
    <lineage>
        <taxon>Bacteria</taxon>
        <taxon>Pseudomonadati</taxon>
        <taxon>Pseudomonadota</taxon>
        <taxon>Betaproteobacteria</taxon>
        <taxon>Burkholderiales</taxon>
        <taxon>Sphaerotilaceae</taxon>
        <taxon>Ideonella</taxon>
    </lineage>
</organism>
<name>A0ABU9BRH2_9BURK</name>
<evidence type="ECO:0000313" key="2">
    <source>
        <dbReference type="Proteomes" id="UP001371218"/>
    </source>
</evidence>
<protein>
    <submittedName>
        <fullName evidence="1">Uncharacterized protein</fullName>
    </submittedName>
</protein>
<keyword evidence="2" id="KW-1185">Reference proteome</keyword>
<dbReference type="Proteomes" id="UP001371218">
    <property type="component" value="Unassembled WGS sequence"/>
</dbReference>
<evidence type="ECO:0000313" key="1">
    <source>
        <dbReference type="EMBL" id="MEK8032557.1"/>
    </source>
</evidence>
<reference evidence="1 2" key="1">
    <citation type="submission" date="2024-04" db="EMBL/GenBank/DDBJ databases">
        <title>Novel species of the genus Ideonella isolated from streams.</title>
        <authorList>
            <person name="Lu H."/>
        </authorList>
    </citation>
    <scope>NUCLEOTIDE SEQUENCE [LARGE SCALE GENOMIC DNA]</scope>
    <source>
        <strain evidence="1 2">DXS29W</strain>
    </source>
</reference>
<gene>
    <name evidence="1" type="ORF">AACH06_17180</name>
</gene>
<accession>A0ABU9BRH2</accession>